<name>A0A0F9ZBW3_9MICR</name>
<protein>
    <submittedName>
        <fullName evidence="1">Uncharacterized protein</fullName>
    </submittedName>
</protein>
<reference evidence="1 2" key="1">
    <citation type="journal article" date="2015" name="Environ. Microbiol.">
        <title>Genome analyses suggest the presence of polyploidy and recent human-driven expansions in eight global populations of the honeybee pathogen Nosema ceranae.</title>
        <authorList>
            <person name="Pelin A."/>
            <person name="Selman M."/>
            <person name="Aris-Brosou S."/>
            <person name="Farinelli L."/>
            <person name="Corradi N."/>
        </authorList>
    </citation>
    <scope>NUCLEOTIDE SEQUENCE [LARGE SCALE GENOMIC DNA]</scope>
    <source>
        <strain evidence="1 2">PA08 1199</strain>
    </source>
</reference>
<comment type="caution">
    <text evidence="1">The sequence shown here is derived from an EMBL/GenBank/DDBJ whole genome shotgun (WGS) entry which is preliminary data.</text>
</comment>
<evidence type="ECO:0000313" key="2">
    <source>
        <dbReference type="Proteomes" id="UP000034350"/>
    </source>
</evidence>
<evidence type="ECO:0000313" key="1">
    <source>
        <dbReference type="EMBL" id="KKO75149.1"/>
    </source>
</evidence>
<gene>
    <name evidence="1" type="ORF">AAJ76_3000018510</name>
</gene>
<accession>A0A0F9ZBW3</accession>
<dbReference type="VEuPathDB" id="MicrosporidiaDB:AAJ76_3000018510"/>
<sequence>MYLTSENMHKHYILLAWPFNQYIFLPFMRIRIEDKIFICMNELKIFFYQILLYQQQ</sequence>
<dbReference type="RefSeq" id="XP_024330891.1">
    <property type="nucleotide sequence ID" value="XM_024475000.1"/>
</dbReference>
<dbReference type="EMBL" id="JPQZ01000030">
    <property type="protein sequence ID" value="KKO75149.1"/>
    <property type="molecule type" value="Genomic_DNA"/>
</dbReference>
<proteinExistence type="predicted"/>
<keyword evidence="2" id="KW-1185">Reference proteome</keyword>
<dbReference type="Proteomes" id="UP000034350">
    <property type="component" value="Unassembled WGS sequence"/>
</dbReference>
<dbReference type="GeneID" id="36319931"/>
<organism evidence="1 2">
    <name type="scientific">Vairimorpha ceranae</name>
    <dbReference type="NCBI Taxonomy" id="40302"/>
    <lineage>
        <taxon>Eukaryota</taxon>
        <taxon>Fungi</taxon>
        <taxon>Fungi incertae sedis</taxon>
        <taxon>Microsporidia</taxon>
        <taxon>Nosematidae</taxon>
        <taxon>Vairimorpha</taxon>
    </lineage>
</organism>
<dbReference type="AlphaFoldDB" id="A0A0F9ZBW3"/>